<name>A0A5C6ZFW0_9FLAO</name>
<proteinExistence type="predicted"/>
<dbReference type="InterPro" id="IPR058210">
    <property type="entry name" value="SACS/Nov_dom"/>
</dbReference>
<dbReference type="Pfam" id="PF25794">
    <property type="entry name" value="SACS"/>
    <property type="match status" value="1"/>
</dbReference>
<dbReference type="InterPro" id="IPR052957">
    <property type="entry name" value="Auxin_embryo_med"/>
</dbReference>
<keyword evidence="3" id="KW-1185">Reference proteome</keyword>
<dbReference type="EMBL" id="VORO01000010">
    <property type="protein sequence ID" value="TXD88943.1"/>
    <property type="molecule type" value="Genomic_DNA"/>
</dbReference>
<protein>
    <recommendedName>
        <fullName evidence="1">Sacsin/Nov domain-containing protein</fullName>
    </recommendedName>
</protein>
<accession>A0A5C6ZFW0</accession>
<feature type="domain" description="Sacsin/Nov" evidence="1">
    <location>
        <begin position="63"/>
        <end position="118"/>
    </location>
</feature>
<comment type="caution">
    <text evidence="2">The sequence shown here is derived from an EMBL/GenBank/DDBJ whole genome shotgun (WGS) entry which is preliminary data.</text>
</comment>
<dbReference type="NCBIfam" id="NF047352">
    <property type="entry name" value="P_loop_sacsin"/>
    <property type="match status" value="1"/>
</dbReference>
<sequence>MIENLRKEFIQEAKAAPKLFKDLAKVEQYIAESYKTRALIELMQNADDAEASKFGIHSFNNGFIVGNNGKPFTQNDVEALCRSGSSNKHRGGETIGYRGIGFKSVVNIANVVNIISGNFKFSFERKKRYKHLII</sequence>
<dbReference type="Gene3D" id="3.30.565.10">
    <property type="entry name" value="Histidine kinase-like ATPase, C-terminal domain"/>
    <property type="match status" value="1"/>
</dbReference>
<dbReference type="AlphaFoldDB" id="A0A5C6ZFW0"/>
<dbReference type="Proteomes" id="UP000321578">
    <property type="component" value="Unassembled WGS sequence"/>
</dbReference>
<dbReference type="PANTHER" id="PTHR32387">
    <property type="entry name" value="WU:FJ29H11"/>
    <property type="match status" value="1"/>
</dbReference>
<dbReference type="SUPFAM" id="SSF55874">
    <property type="entry name" value="ATPase domain of HSP90 chaperone/DNA topoisomerase II/histidine kinase"/>
    <property type="match status" value="1"/>
</dbReference>
<dbReference type="OrthoDB" id="1062081at2"/>
<organism evidence="2 3">
    <name type="scientific">Subsaximicrobium wynnwilliamsii</name>
    <dbReference type="NCBI Taxonomy" id="291179"/>
    <lineage>
        <taxon>Bacteria</taxon>
        <taxon>Pseudomonadati</taxon>
        <taxon>Bacteroidota</taxon>
        <taxon>Flavobacteriia</taxon>
        <taxon>Flavobacteriales</taxon>
        <taxon>Flavobacteriaceae</taxon>
        <taxon>Subsaximicrobium</taxon>
    </lineage>
</organism>
<reference evidence="2 3" key="1">
    <citation type="submission" date="2019-08" db="EMBL/GenBank/DDBJ databases">
        <title>Genomes of Subsaximicrobium wynnwilliamsii strains.</title>
        <authorList>
            <person name="Bowman J.P."/>
        </authorList>
    </citation>
    <scope>NUCLEOTIDE SEQUENCE [LARGE SCALE GENOMIC DNA]</scope>
    <source>
        <strain evidence="2 3">2-80-2</strain>
    </source>
</reference>
<evidence type="ECO:0000313" key="3">
    <source>
        <dbReference type="Proteomes" id="UP000321578"/>
    </source>
</evidence>
<dbReference type="RefSeq" id="WP_147086568.1">
    <property type="nucleotide sequence ID" value="NZ_VORM01000005.1"/>
</dbReference>
<dbReference type="InterPro" id="IPR036890">
    <property type="entry name" value="HATPase_C_sf"/>
</dbReference>
<evidence type="ECO:0000313" key="2">
    <source>
        <dbReference type="EMBL" id="TXD88943.1"/>
    </source>
</evidence>
<evidence type="ECO:0000259" key="1">
    <source>
        <dbReference type="Pfam" id="PF25794"/>
    </source>
</evidence>
<gene>
    <name evidence="2" type="ORF">ESY86_10635</name>
</gene>
<dbReference type="PANTHER" id="PTHR32387:SF0">
    <property type="entry name" value="PROTEIN NO VEIN"/>
    <property type="match status" value="1"/>
</dbReference>